<organism evidence="1 2">
    <name type="scientific">Cinchona calisaya</name>
    <dbReference type="NCBI Taxonomy" id="153742"/>
    <lineage>
        <taxon>Eukaryota</taxon>
        <taxon>Viridiplantae</taxon>
        <taxon>Streptophyta</taxon>
        <taxon>Embryophyta</taxon>
        <taxon>Tracheophyta</taxon>
        <taxon>Spermatophyta</taxon>
        <taxon>Magnoliopsida</taxon>
        <taxon>eudicotyledons</taxon>
        <taxon>Gunneridae</taxon>
        <taxon>Pentapetalae</taxon>
        <taxon>asterids</taxon>
        <taxon>lamiids</taxon>
        <taxon>Gentianales</taxon>
        <taxon>Rubiaceae</taxon>
        <taxon>Cinchonoideae</taxon>
        <taxon>Cinchoneae</taxon>
        <taxon>Cinchona</taxon>
    </lineage>
</organism>
<name>A0ABD2YIZ6_9GENT</name>
<accession>A0ABD2YIZ6</accession>
<evidence type="ECO:0000313" key="2">
    <source>
        <dbReference type="Proteomes" id="UP001630127"/>
    </source>
</evidence>
<sequence length="126" mass="13918">MNILTTKIILPSIGLNNGVGIAAVSLRHHSTALDVENIQHEAAIEAENQPVAAAFLPHHSAALDAENIQHEAAIKAENQHVAAAFLPHYSTALDAEIYNMWLLLRLKISMSSLHIWRKKLQQLLHL</sequence>
<dbReference type="EMBL" id="JBJUIK010000013">
    <property type="protein sequence ID" value="KAL3506896.1"/>
    <property type="molecule type" value="Genomic_DNA"/>
</dbReference>
<proteinExistence type="predicted"/>
<protein>
    <submittedName>
        <fullName evidence="1">Uncharacterized protein</fullName>
    </submittedName>
</protein>
<dbReference type="AlphaFoldDB" id="A0ABD2YIZ6"/>
<comment type="caution">
    <text evidence="1">The sequence shown here is derived from an EMBL/GenBank/DDBJ whole genome shotgun (WGS) entry which is preliminary data.</text>
</comment>
<gene>
    <name evidence="1" type="ORF">ACH5RR_032278</name>
</gene>
<keyword evidence="2" id="KW-1185">Reference proteome</keyword>
<reference evidence="1 2" key="1">
    <citation type="submission" date="2024-11" db="EMBL/GenBank/DDBJ databases">
        <title>A near-complete genome assembly of Cinchona calisaya.</title>
        <authorList>
            <person name="Lian D.C."/>
            <person name="Zhao X.W."/>
            <person name="Wei L."/>
        </authorList>
    </citation>
    <scope>NUCLEOTIDE SEQUENCE [LARGE SCALE GENOMIC DNA]</scope>
    <source>
        <tissue evidence="1">Nenye</tissue>
    </source>
</reference>
<dbReference type="Proteomes" id="UP001630127">
    <property type="component" value="Unassembled WGS sequence"/>
</dbReference>
<evidence type="ECO:0000313" key="1">
    <source>
        <dbReference type="EMBL" id="KAL3506896.1"/>
    </source>
</evidence>